<proteinExistence type="predicted"/>
<evidence type="ECO:0000313" key="4">
    <source>
        <dbReference type="EMBL" id="ATY60372.1"/>
    </source>
</evidence>
<feature type="domain" description="WSC" evidence="2">
    <location>
        <begin position="449"/>
        <end position="537"/>
    </location>
</feature>
<feature type="region of interest" description="Disordered" evidence="1">
    <location>
        <begin position="762"/>
        <end position="802"/>
    </location>
</feature>
<feature type="compositionally biased region" description="Low complexity" evidence="1">
    <location>
        <begin position="370"/>
        <end position="421"/>
    </location>
</feature>
<name>A0A2H4SB77_CORMI</name>
<sequence>MAYSLATSYTGEALINGFNWVDTRDYSNGYVRYQSQANAASQGLFAVDPQTGVVRIGVDHTNTYDVSAGRPSIRIESKTAFNQGLFIGDFSHMPPSQCGVWPAFWAYGPNWPASGEIDIIEGANTAHRNIISAHTTSGCQLGADVLAMASGVAQDTNCDVGTQNIGCGYVPPAADTSSYGDTFNAVGGGVYAMQWDDDFIKVWHFDRAAAPADIAAKRPDPAGWGKPQAVYGGQSCDVQSHFRDMSIVLNINFCGDYGNAVWASDGCTALAPTCSEWVAKNPAAFANAYWDVNYIDAYVQGVANTTTSSSISSTHTTSSQSQTTSTSPIVSLTTTSSQSQTTSNSPVVSLTTTPGSTSSQNGTFTRFSVASNSSMPNPTNPSSSSSFPSSSSSLSSPSTASLPFNSSTTTTSSGSTTALTTAERAGPIPTASLPAPGSNPRANPANLNDFSYLGCFGSSSDFKSFTKVADRADMDLDRCTELCNGKKYAGVFDTSCYCAEELDADTRVSADACDAACPGNARQFCGGRIKGRGNSTDDGIGATANVTLPNSSSFVSGGPVPLRTDSIYPGNPVGGSKFNATTSGQALPSGTGIPLVTGTSTAPWTINPVATFNSTGFGALPGSSGISASDSSISISTTQGSSSASATTTLDVVATFNSTSPSNSETTSADTPVVTIPVYPIPKADNATASSSSSSSAAATSGSAPVASGSAPAPFSNSTLTGRRLLGARSLRMMKSVRPSTIDRRVAADFLLTVYAAVAKEDPPKQPPGMGIHTSNAPSAPNFQAKQSSVVGTTQTSNPSTITATSTTTTVVTTIHYLTVYPSKPSEVVTETFVTTIVKAHCGCTETPPPVMTVPMETKVISCSACGRKGENTVTITVPCSVDVATPTATPSGSLPPSNDNKLPPAPGGKVPSAPADKAPPASGGNAPPAPGSNAQPAPSANVLPVPSKYVKPAPSEEVIPAPSANVAPPPSSSKPPVSGGSASPAPSGKLPPAPPSTVPVVAGASGFKVTSLLLTTMLAMVLLL</sequence>
<dbReference type="VEuPathDB" id="FungiDB:CCM_03032"/>
<feature type="region of interest" description="Disordered" evidence="1">
    <location>
        <begin position="888"/>
        <end position="946"/>
    </location>
</feature>
<dbReference type="InterPro" id="IPR000757">
    <property type="entry name" value="Beta-glucanase-like"/>
</dbReference>
<feature type="compositionally biased region" description="Polar residues" evidence="1">
    <location>
        <begin position="773"/>
        <end position="799"/>
    </location>
</feature>
<dbReference type="InterPro" id="IPR050546">
    <property type="entry name" value="Glycosyl_Hydrlase_16"/>
</dbReference>
<dbReference type="GO" id="GO:0009251">
    <property type="term" value="P:glucan catabolic process"/>
    <property type="evidence" value="ECO:0007669"/>
    <property type="project" value="TreeGrafter"/>
</dbReference>
<feature type="region of interest" description="Disordered" evidence="1">
    <location>
        <begin position="685"/>
        <end position="720"/>
    </location>
</feature>
<dbReference type="EMBL" id="CP023323">
    <property type="protein sequence ID" value="ATY60372.1"/>
    <property type="molecule type" value="Genomic_DNA"/>
</dbReference>
<reference evidence="4 5" key="1">
    <citation type="journal article" date="2017" name="BMC Genomics">
        <title>Chromosome level assembly and secondary metabolite potential of the parasitic fungus Cordyceps militaris.</title>
        <authorList>
            <person name="Kramer G.J."/>
            <person name="Nodwell J.R."/>
        </authorList>
    </citation>
    <scope>NUCLEOTIDE SEQUENCE [LARGE SCALE GENOMIC DNA]</scope>
    <source>
        <strain evidence="4 5">ATCC 34164</strain>
    </source>
</reference>
<feature type="region of interest" description="Disordered" evidence="1">
    <location>
        <begin position="961"/>
        <end position="994"/>
    </location>
</feature>
<dbReference type="Gene3D" id="2.60.120.200">
    <property type="match status" value="1"/>
</dbReference>
<dbReference type="Pfam" id="PF01822">
    <property type="entry name" value="WSC"/>
    <property type="match status" value="1"/>
</dbReference>
<dbReference type="InterPro" id="IPR013320">
    <property type="entry name" value="ConA-like_dom_sf"/>
</dbReference>
<dbReference type="PANTHER" id="PTHR10963:SF24">
    <property type="entry name" value="GLYCOSIDASE C21B10.07-RELATED"/>
    <property type="match status" value="1"/>
</dbReference>
<dbReference type="OrthoDB" id="192832at2759"/>
<dbReference type="SMART" id="SM00321">
    <property type="entry name" value="WSC"/>
    <property type="match status" value="1"/>
</dbReference>
<feature type="compositionally biased region" description="Low complexity" evidence="1">
    <location>
        <begin position="975"/>
        <end position="989"/>
    </location>
</feature>
<dbReference type="SUPFAM" id="SSF49899">
    <property type="entry name" value="Concanavalin A-like lectins/glucanases"/>
    <property type="match status" value="1"/>
</dbReference>
<evidence type="ECO:0000313" key="5">
    <source>
        <dbReference type="Proteomes" id="UP000323067"/>
    </source>
</evidence>
<dbReference type="PANTHER" id="PTHR10963">
    <property type="entry name" value="GLYCOSYL HYDROLASE-RELATED"/>
    <property type="match status" value="1"/>
</dbReference>
<evidence type="ECO:0000259" key="3">
    <source>
        <dbReference type="PROSITE" id="PS51762"/>
    </source>
</evidence>
<dbReference type="InterPro" id="IPR002889">
    <property type="entry name" value="WSC_carb-bd"/>
</dbReference>
<accession>A0A2H4SB77</accession>
<dbReference type="GO" id="GO:0004553">
    <property type="term" value="F:hydrolase activity, hydrolyzing O-glycosyl compounds"/>
    <property type="evidence" value="ECO:0007669"/>
    <property type="project" value="InterPro"/>
</dbReference>
<dbReference type="PROSITE" id="PS51212">
    <property type="entry name" value="WSC"/>
    <property type="match status" value="1"/>
</dbReference>
<feature type="region of interest" description="Disordered" evidence="1">
    <location>
        <begin position="309"/>
        <end position="442"/>
    </location>
</feature>
<gene>
    <name evidence="4" type="ORF">A9K55_005930</name>
</gene>
<dbReference type="Proteomes" id="UP000323067">
    <property type="component" value="Chromosome vi"/>
</dbReference>
<feature type="compositionally biased region" description="Polar residues" evidence="1">
    <location>
        <begin position="888"/>
        <end position="901"/>
    </location>
</feature>
<dbReference type="PROSITE" id="PS51762">
    <property type="entry name" value="GH16_2"/>
    <property type="match status" value="1"/>
</dbReference>
<evidence type="ECO:0000256" key="1">
    <source>
        <dbReference type="SAM" id="MobiDB-lite"/>
    </source>
</evidence>
<feature type="domain" description="GH16" evidence="3">
    <location>
        <begin position="1"/>
        <end position="266"/>
    </location>
</feature>
<feature type="compositionally biased region" description="Low complexity" evidence="1">
    <location>
        <begin position="685"/>
        <end position="713"/>
    </location>
</feature>
<dbReference type="Pfam" id="PF26113">
    <property type="entry name" value="GH16_XgeA"/>
    <property type="match status" value="1"/>
</dbReference>
<dbReference type="AlphaFoldDB" id="A0A2H4SB77"/>
<dbReference type="CDD" id="cd02181">
    <property type="entry name" value="GH16_fungal_Lam16A_glucanase"/>
    <property type="match status" value="1"/>
</dbReference>
<feature type="compositionally biased region" description="Polar residues" evidence="1">
    <location>
        <begin position="344"/>
        <end position="369"/>
    </location>
</feature>
<feature type="compositionally biased region" description="Low complexity" evidence="1">
    <location>
        <begin position="309"/>
        <end position="343"/>
    </location>
</feature>
<organism evidence="4 5">
    <name type="scientific">Cordyceps militaris</name>
    <name type="common">Caterpillar fungus</name>
    <name type="synonym">Clavaria militaris</name>
    <dbReference type="NCBI Taxonomy" id="73501"/>
    <lineage>
        <taxon>Eukaryota</taxon>
        <taxon>Fungi</taxon>
        <taxon>Dikarya</taxon>
        <taxon>Ascomycota</taxon>
        <taxon>Pezizomycotina</taxon>
        <taxon>Sordariomycetes</taxon>
        <taxon>Hypocreomycetidae</taxon>
        <taxon>Hypocreales</taxon>
        <taxon>Cordycipitaceae</taxon>
        <taxon>Cordyceps</taxon>
    </lineage>
</organism>
<evidence type="ECO:0000259" key="2">
    <source>
        <dbReference type="PROSITE" id="PS51212"/>
    </source>
</evidence>
<feature type="compositionally biased region" description="Low complexity" evidence="1">
    <location>
        <begin position="912"/>
        <end position="942"/>
    </location>
</feature>
<protein>
    <submittedName>
        <fullName evidence="4">GPI anchored endo-1,3(4)-beta-glucanase</fullName>
    </submittedName>
</protein>
<dbReference type="VEuPathDB" id="FungiDB:A9K55_005930"/>